<dbReference type="RefSeq" id="WP_317678989.1">
    <property type="nucleotide sequence ID" value="NZ_JAWLOF010000014.1"/>
</dbReference>
<sequence length="206" mass="22714">MRTLFAQALLVSGLLSFASVTAASGHATTSGQDMEWMKQQQQALQQFMNGLHNRTVQLPPQQEDLIKRLQDDIQNQQNRQEASGKRTFKAIYFVSLGLPREGLLPALRDANHYGIPTTVRGLVNNDVRQTASAMFELAKEDKNTGVQIDPTLFSEYGITAVPALVVTCPGRYDVIRGSLPLKQALEKVVESGECADTARQLLEGTR</sequence>
<dbReference type="InterPro" id="IPR019106">
    <property type="entry name" value="T4SS_TrbC"/>
</dbReference>
<comment type="caution">
    <text evidence="2">The sequence shown here is derived from an EMBL/GenBank/DDBJ whole genome shotgun (WGS) entry which is preliminary data.</text>
</comment>
<gene>
    <name evidence="2" type="primary">trbC</name>
    <name evidence="2" type="ORF">R4P48_17365</name>
</gene>
<proteinExistence type="predicted"/>
<protein>
    <submittedName>
        <fullName evidence="2">Type-F conjugative transfer system pilin assembly protein TrbC</fullName>
    </submittedName>
</protein>
<accession>A0ABU4E5P6</accession>
<dbReference type="NCBIfam" id="TIGR02742">
    <property type="entry name" value="TrbC_Ftype"/>
    <property type="match status" value="1"/>
</dbReference>
<feature type="chain" id="PRO_5045135989" evidence="1">
    <location>
        <begin position="23"/>
        <end position="206"/>
    </location>
</feature>
<reference evidence="2 3" key="1">
    <citation type="submission" date="2023-10" db="EMBL/GenBank/DDBJ databases">
        <authorList>
            <person name="Dale J."/>
        </authorList>
    </citation>
    <scope>NUCLEOTIDE SEQUENCE [LARGE SCALE GENOMIC DNA]</scope>
    <source>
        <strain evidence="2 3">2023EL-00970</strain>
    </source>
</reference>
<organism evidence="2 3">
    <name type="scientific">Atlantibacter subterraneus</name>
    <dbReference type="NCBI Taxonomy" id="255519"/>
    <lineage>
        <taxon>Bacteria</taxon>
        <taxon>Pseudomonadati</taxon>
        <taxon>Pseudomonadota</taxon>
        <taxon>Gammaproteobacteria</taxon>
        <taxon>Enterobacterales</taxon>
        <taxon>Enterobacteriaceae</taxon>
        <taxon>Atlantibacter</taxon>
    </lineage>
</organism>
<dbReference type="Pfam" id="PF09673">
    <property type="entry name" value="TrbC_Ftype"/>
    <property type="match status" value="1"/>
</dbReference>
<dbReference type="InterPro" id="IPR014113">
    <property type="entry name" value="T4SS_TrbC_subgr"/>
</dbReference>
<evidence type="ECO:0000256" key="1">
    <source>
        <dbReference type="SAM" id="SignalP"/>
    </source>
</evidence>
<name>A0ABU4E5P6_9ENTR</name>
<evidence type="ECO:0000313" key="3">
    <source>
        <dbReference type="Proteomes" id="UP001187066"/>
    </source>
</evidence>
<dbReference type="Proteomes" id="UP001187066">
    <property type="component" value="Unassembled WGS sequence"/>
</dbReference>
<dbReference type="EMBL" id="JAWLOF010000014">
    <property type="protein sequence ID" value="MDV7024442.1"/>
    <property type="molecule type" value="Genomic_DNA"/>
</dbReference>
<feature type="signal peptide" evidence="1">
    <location>
        <begin position="1"/>
        <end position="22"/>
    </location>
</feature>
<keyword evidence="1" id="KW-0732">Signal</keyword>
<evidence type="ECO:0000313" key="2">
    <source>
        <dbReference type="EMBL" id="MDV7024442.1"/>
    </source>
</evidence>
<keyword evidence="3" id="KW-1185">Reference proteome</keyword>